<reference evidence="1 2" key="1">
    <citation type="journal article" date="2013" name="PLoS ONE">
        <title>Genomic and secretomic analyses reveal unique features of the lignocellulolytic enzyme system of Penicillium decumbens.</title>
        <authorList>
            <person name="Liu G."/>
            <person name="Zhang L."/>
            <person name="Wei X."/>
            <person name="Zou G."/>
            <person name="Qin Y."/>
            <person name="Ma L."/>
            <person name="Li J."/>
            <person name="Zheng H."/>
            <person name="Wang S."/>
            <person name="Wang C."/>
            <person name="Xun L."/>
            <person name="Zhao G.-P."/>
            <person name="Zhou Z."/>
            <person name="Qu Y."/>
        </authorList>
    </citation>
    <scope>NUCLEOTIDE SEQUENCE [LARGE SCALE GENOMIC DNA]</scope>
    <source>
        <strain evidence="2">114-2 / CGMCC 5302</strain>
    </source>
</reference>
<proteinExistence type="predicted"/>
<name>S8B9B4_PENO1</name>
<evidence type="ECO:0000313" key="1">
    <source>
        <dbReference type="EMBL" id="EPS31347.1"/>
    </source>
</evidence>
<protein>
    <submittedName>
        <fullName evidence="1">Uncharacterized protein</fullName>
    </submittedName>
</protein>
<organism evidence="1 2">
    <name type="scientific">Penicillium oxalicum (strain 114-2 / CGMCC 5302)</name>
    <name type="common">Penicillium decumbens</name>
    <dbReference type="NCBI Taxonomy" id="933388"/>
    <lineage>
        <taxon>Eukaryota</taxon>
        <taxon>Fungi</taxon>
        <taxon>Dikarya</taxon>
        <taxon>Ascomycota</taxon>
        <taxon>Pezizomycotina</taxon>
        <taxon>Eurotiomycetes</taxon>
        <taxon>Eurotiomycetidae</taxon>
        <taxon>Eurotiales</taxon>
        <taxon>Aspergillaceae</taxon>
        <taxon>Penicillium</taxon>
    </lineage>
</organism>
<sequence length="125" mass="13366">MAAATPAGPPAPATCLGVKWDRHRCVRLVALDPPVVITRGETRPVARGPPCTRRDPVFGRVVGGCSDGSVDGITTAEIRQEPPKGPTSYTGGSIRRRCSPPSRLNRLISRSSALLTFLFIRYAKA</sequence>
<gene>
    <name evidence="1" type="ORF">PDE_06302</name>
</gene>
<dbReference type="Proteomes" id="UP000019376">
    <property type="component" value="Unassembled WGS sequence"/>
</dbReference>
<dbReference type="EMBL" id="KB644413">
    <property type="protein sequence ID" value="EPS31347.1"/>
    <property type="molecule type" value="Genomic_DNA"/>
</dbReference>
<dbReference type="HOGENOM" id="CLU_1993404_0_0_1"/>
<dbReference type="AlphaFoldDB" id="S8B9B4"/>
<evidence type="ECO:0000313" key="2">
    <source>
        <dbReference type="Proteomes" id="UP000019376"/>
    </source>
</evidence>
<accession>S8B9B4</accession>
<keyword evidence="2" id="KW-1185">Reference proteome</keyword>